<dbReference type="CDD" id="cd08422">
    <property type="entry name" value="PBP2_CrgA_like"/>
    <property type="match status" value="1"/>
</dbReference>
<dbReference type="InterPro" id="IPR005119">
    <property type="entry name" value="LysR_subst-bd"/>
</dbReference>
<evidence type="ECO:0000313" key="6">
    <source>
        <dbReference type="EMBL" id="POG09944.1"/>
    </source>
</evidence>
<dbReference type="Gene3D" id="1.10.10.10">
    <property type="entry name" value="Winged helix-like DNA-binding domain superfamily/Winged helix DNA-binding domain"/>
    <property type="match status" value="1"/>
</dbReference>
<evidence type="ECO:0000256" key="4">
    <source>
        <dbReference type="ARBA" id="ARBA00023163"/>
    </source>
</evidence>
<evidence type="ECO:0000256" key="1">
    <source>
        <dbReference type="ARBA" id="ARBA00009437"/>
    </source>
</evidence>
<dbReference type="InterPro" id="IPR036388">
    <property type="entry name" value="WH-like_DNA-bd_sf"/>
</dbReference>
<feature type="domain" description="HTH lysR-type" evidence="5">
    <location>
        <begin position="6"/>
        <end position="61"/>
    </location>
</feature>
<accession>A0A2S3X2Y5</accession>
<dbReference type="InterPro" id="IPR058163">
    <property type="entry name" value="LysR-type_TF_proteobact-type"/>
</dbReference>
<dbReference type="PROSITE" id="PS50931">
    <property type="entry name" value="HTH_LYSR"/>
    <property type="match status" value="1"/>
</dbReference>
<dbReference type="EMBL" id="MINH01000019">
    <property type="protein sequence ID" value="POG09944.1"/>
    <property type="molecule type" value="Genomic_DNA"/>
</dbReference>
<dbReference type="Pfam" id="PF03466">
    <property type="entry name" value="LysR_substrate"/>
    <property type="match status" value="1"/>
</dbReference>
<organism evidence="6 7">
    <name type="scientific">Pseudomonas putida</name>
    <name type="common">Arthrobacter siderocapsulatus</name>
    <dbReference type="NCBI Taxonomy" id="303"/>
    <lineage>
        <taxon>Bacteria</taxon>
        <taxon>Pseudomonadati</taxon>
        <taxon>Pseudomonadota</taxon>
        <taxon>Gammaproteobacteria</taxon>
        <taxon>Pseudomonadales</taxon>
        <taxon>Pseudomonadaceae</taxon>
        <taxon>Pseudomonas</taxon>
    </lineage>
</organism>
<sequence>MALDMLREIQAFVSVAHKRSFVAAARALGRSPSAVTRAVQTLEDNSGCKLLNRNANAVSLTEAGERLLPHAERLLDVQRDAVDELAALTGSAQGWVRFAAPQLLGEHVLPGVLANFGQRHPQVTLDVQYSDAALDPLHGKFDFVVRGAFAQSSELIGYPLWRYHRHLYASPAYVARAGMPERPEQLDKHALILHTAPRILKAWHFCCDGQITSLRPHPRLRLGSGDAVYHSTLAGAGIARLADWVAEAQVKAGRLVRVCADYRLTSSTGQDPQMHAVYPSGELPARVRELLLALRQAGEAASERAG</sequence>
<dbReference type="FunFam" id="1.10.10.10:FF:000001">
    <property type="entry name" value="LysR family transcriptional regulator"/>
    <property type="match status" value="1"/>
</dbReference>
<dbReference type="OrthoDB" id="9786526at2"/>
<dbReference type="GO" id="GO:0006351">
    <property type="term" value="P:DNA-templated transcription"/>
    <property type="evidence" value="ECO:0007669"/>
    <property type="project" value="TreeGrafter"/>
</dbReference>
<dbReference type="Proteomes" id="UP000237230">
    <property type="component" value="Unassembled WGS sequence"/>
</dbReference>
<reference evidence="6 7" key="1">
    <citation type="submission" date="2016-08" db="EMBL/GenBank/DDBJ databases">
        <authorList>
            <person name="Seilhamer J.J."/>
        </authorList>
    </citation>
    <scope>NUCLEOTIDE SEQUENCE [LARGE SCALE GENOMIC DNA]</scope>
    <source>
        <strain evidence="6 7">KH-21-114</strain>
    </source>
</reference>
<dbReference type="AlphaFoldDB" id="A0A2S3X2Y5"/>
<dbReference type="RefSeq" id="WP_103446741.1">
    <property type="nucleotide sequence ID" value="NZ_MINH01000019.1"/>
</dbReference>
<dbReference type="PANTHER" id="PTHR30537:SF5">
    <property type="entry name" value="HTH-TYPE TRANSCRIPTIONAL ACTIVATOR TTDR-RELATED"/>
    <property type="match status" value="1"/>
</dbReference>
<comment type="caution">
    <text evidence="6">The sequence shown here is derived from an EMBL/GenBank/DDBJ whole genome shotgun (WGS) entry which is preliminary data.</text>
</comment>
<comment type="similarity">
    <text evidence="1">Belongs to the LysR transcriptional regulatory family.</text>
</comment>
<protein>
    <submittedName>
        <fullName evidence="6">LysR family transcriptional regulator</fullName>
    </submittedName>
</protein>
<dbReference type="SUPFAM" id="SSF53850">
    <property type="entry name" value="Periplasmic binding protein-like II"/>
    <property type="match status" value="1"/>
</dbReference>
<evidence type="ECO:0000256" key="3">
    <source>
        <dbReference type="ARBA" id="ARBA00023125"/>
    </source>
</evidence>
<proteinExistence type="inferred from homology"/>
<dbReference type="SUPFAM" id="SSF46785">
    <property type="entry name" value="Winged helix' DNA-binding domain"/>
    <property type="match status" value="1"/>
</dbReference>
<gene>
    <name evidence="6" type="ORF">BGP84_09465</name>
</gene>
<dbReference type="InterPro" id="IPR000847">
    <property type="entry name" value="LysR_HTH_N"/>
</dbReference>
<evidence type="ECO:0000256" key="2">
    <source>
        <dbReference type="ARBA" id="ARBA00023015"/>
    </source>
</evidence>
<name>A0A2S3X2Y5_PSEPU</name>
<evidence type="ECO:0000313" key="7">
    <source>
        <dbReference type="Proteomes" id="UP000237230"/>
    </source>
</evidence>
<evidence type="ECO:0000259" key="5">
    <source>
        <dbReference type="PROSITE" id="PS50931"/>
    </source>
</evidence>
<dbReference type="GO" id="GO:0003700">
    <property type="term" value="F:DNA-binding transcription factor activity"/>
    <property type="evidence" value="ECO:0007669"/>
    <property type="project" value="InterPro"/>
</dbReference>
<dbReference type="Gene3D" id="3.40.190.290">
    <property type="match status" value="1"/>
</dbReference>
<keyword evidence="4" id="KW-0804">Transcription</keyword>
<dbReference type="Pfam" id="PF00126">
    <property type="entry name" value="HTH_1"/>
    <property type="match status" value="1"/>
</dbReference>
<dbReference type="GO" id="GO:0043565">
    <property type="term" value="F:sequence-specific DNA binding"/>
    <property type="evidence" value="ECO:0007669"/>
    <property type="project" value="TreeGrafter"/>
</dbReference>
<keyword evidence="2" id="KW-0805">Transcription regulation</keyword>
<dbReference type="InterPro" id="IPR036390">
    <property type="entry name" value="WH_DNA-bd_sf"/>
</dbReference>
<dbReference type="PANTHER" id="PTHR30537">
    <property type="entry name" value="HTH-TYPE TRANSCRIPTIONAL REGULATOR"/>
    <property type="match status" value="1"/>
</dbReference>
<keyword evidence="3" id="KW-0238">DNA-binding</keyword>
<reference evidence="6 7" key="2">
    <citation type="submission" date="2018-03" db="EMBL/GenBank/DDBJ databases">
        <title>Draft genome of Pseudomonas putida strain KH-21-114.</title>
        <authorList>
            <person name="Yoshizawa S."/>
            <person name="Khan N.H."/>
            <person name="Nishimura M."/>
            <person name="Chiura H.X."/>
            <person name="Ogura Y."/>
            <person name="Hayashi T."/>
            <person name="Kogure K."/>
        </authorList>
    </citation>
    <scope>NUCLEOTIDE SEQUENCE [LARGE SCALE GENOMIC DNA]</scope>
    <source>
        <strain evidence="6 7">KH-21-114</strain>
    </source>
</reference>